<evidence type="ECO:0000259" key="5">
    <source>
        <dbReference type="Pfam" id="PF04542"/>
    </source>
</evidence>
<evidence type="ECO:0000313" key="6">
    <source>
        <dbReference type="EMBL" id="VIP01910.1"/>
    </source>
</evidence>
<keyword evidence="4" id="KW-0804">Transcription</keyword>
<dbReference type="GO" id="GO:0016987">
    <property type="term" value="F:sigma factor activity"/>
    <property type="evidence" value="ECO:0007669"/>
    <property type="project" value="UniProtKB-KW"/>
</dbReference>
<evidence type="ECO:0000256" key="3">
    <source>
        <dbReference type="ARBA" id="ARBA00023125"/>
    </source>
</evidence>
<dbReference type="RefSeq" id="WP_162657147.1">
    <property type="nucleotide sequence ID" value="NZ_LR593887.1"/>
</dbReference>
<dbReference type="SUPFAM" id="SSF88946">
    <property type="entry name" value="Sigma2 domain of RNA polymerase sigma factors"/>
    <property type="match status" value="1"/>
</dbReference>
<dbReference type="PANTHER" id="PTHR43133">
    <property type="entry name" value="RNA POLYMERASE ECF-TYPE SIGMA FACTO"/>
    <property type="match status" value="1"/>
</dbReference>
<keyword evidence="7" id="KW-1185">Reference proteome</keyword>
<organism evidence="6">
    <name type="scientific">Tuwongella immobilis</name>
    <dbReference type="NCBI Taxonomy" id="692036"/>
    <lineage>
        <taxon>Bacteria</taxon>
        <taxon>Pseudomonadati</taxon>
        <taxon>Planctomycetota</taxon>
        <taxon>Planctomycetia</taxon>
        <taxon>Gemmatales</taxon>
        <taxon>Gemmataceae</taxon>
        <taxon>Tuwongella</taxon>
    </lineage>
</organism>
<dbReference type="InterPro" id="IPR007627">
    <property type="entry name" value="RNA_pol_sigma70_r2"/>
</dbReference>
<dbReference type="InterPro" id="IPR013325">
    <property type="entry name" value="RNA_pol_sigma_r2"/>
</dbReference>
<proteinExistence type="predicted"/>
<evidence type="ECO:0000256" key="1">
    <source>
        <dbReference type="ARBA" id="ARBA00023015"/>
    </source>
</evidence>
<keyword evidence="1" id="KW-0805">Transcription regulation</keyword>
<keyword evidence="3" id="KW-0238">DNA-binding</keyword>
<dbReference type="GO" id="GO:0006352">
    <property type="term" value="P:DNA-templated transcription initiation"/>
    <property type="evidence" value="ECO:0007669"/>
    <property type="project" value="InterPro"/>
</dbReference>
<dbReference type="InParanoid" id="A0A6C2YK00"/>
<evidence type="ECO:0000256" key="2">
    <source>
        <dbReference type="ARBA" id="ARBA00023082"/>
    </source>
</evidence>
<evidence type="ECO:0000256" key="4">
    <source>
        <dbReference type="ARBA" id="ARBA00023163"/>
    </source>
</evidence>
<dbReference type="InterPro" id="IPR039425">
    <property type="entry name" value="RNA_pol_sigma-70-like"/>
</dbReference>
<dbReference type="KEGG" id="tim:GMBLW1_20500"/>
<feature type="domain" description="RNA polymerase sigma-70 region 2" evidence="5">
    <location>
        <begin position="25"/>
        <end position="90"/>
    </location>
</feature>
<dbReference type="PANTHER" id="PTHR43133:SF8">
    <property type="entry name" value="RNA POLYMERASE SIGMA FACTOR HI_1459-RELATED"/>
    <property type="match status" value="1"/>
</dbReference>
<protein>
    <recommendedName>
        <fullName evidence="5">RNA polymerase sigma-70 region 2 domain-containing protein</fullName>
    </recommendedName>
</protein>
<dbReference type="EMBL" id="LR593887">
    <property type="protein sequence ID" value="VTR99818.1"/>
    <property type="molecule type" value="Genomic_DNA"/>
</dbReference>
<name>A0A6C2YK00_9BACT</name>
<keyword evidence="2" id="KW-0731">Sigma factor</keyword>
<dbReference type="Gene3D" id="1.10.1740.10">
    <property type="match status" value="1"/>
</dbReference>
<gene>
    <name evidence="6" type="ORF">GMBLW1_20500</name>
</gene>
<evidence type="ECO:0000313" key="7">
    <source>
        <dbReference type="Proteomes" id="UP000464378"/>
    </source>
</evidence>
<dbReference type="GO" id="GO:0003677">
    <property type="term" value="F:DNA binding"/>
    <property type="evidence" value="ECO:0007669"/>
    <property type="project" value="UniProtKB-KW"/>
</dbReference>
<dbReference type="AlphaFoldDB" id="A0A6C2YK00"/>
<dbReference type="InterPro" id="IPR014284">
    <property type="entry name" value="RNA_pol_sigma-70_dom"/>
</dbReference>
<dbReference type="Proteomes" id="UP000464378">
    <property type="component" value="Chromosome"/>
</dbReference>
<reference evidence="6" key="1">
    <citation type="submission" date="2019-04" db="EMBL/GenBank/DDBJ databases">
        <authorList>
            <consortium name="Science for Life Laboratories"/>
        </authorList>
    </citation>
    <scope>NUCLEOTIDE SEQUENCE</scope>
    <source>
        <strain evidence="6">MBLW1</strain>
    </source>
</reference>
<sequence length="185" mass="21845">MPKTPGSLLDRLREQPNPHDWQQFVKLFSPILFRWVRRFGVAENDVEDVLQELFILLFKRLASFVVDPNKSFHAWLWTVTRNFVYDWQERTRPPLPAEFLEQLAAPDEVSAEESREFARILVERGLAIIQNDFQPNTWAVFLAVAIEKRSGAEVARQYHMTANAVYLTYSRVLYRLRTELTGFWE</sequence>
<accession>A0A6C2YK00</accession>
<dbReference type="EMBL" id="LR586016">
    <property type="protein sequence ID" value="VIP01910.1"/>
    <property type="molecule type" value="Genomic_DNA"/>
</dbReference>
<dbReference type="NCBIfam" id="TIGR02937">
    <property type="entry name" value="sigma70-ECF"/>
    <property type="match status" value="1"/>
</dbReference>
<dbReference type="Pfam" id="PF04542">
    <property type="entry name" value="Sigma70_r2"/>
    <property type="match status" value="1"/>
</dbReference>